<dbReference type="AlphaFoldDB" id="A0A656HFA7"/>
<reference evidence="2" key="1">
    <citation type="journal article" date="2011" name="Stand. Genomic Sci.">
        <title>Genome sequence of the filamentous, gliding Thiothrix nivea neotype strain (JP2(T)).</title>
        <authorList>
            <person name="Lapidus A."/>
            <person name="Nolan M."/>
            <person name="Lucas S."/>
            <person name="Glavina Del Rio T."/>
            <person name="Tice H."/>
            <person name="Cheng J.F."/>
            <person name="Tapia R."/>
            <person name="Han C."/>
            <person name="Goodwin L."/>
            <person name="Pitluck S."/>
            <person name="Liolios K."/>
            <person name="Pagani I."/>
            <person name="Ivanova N."/>
            <person name="Huntemann M."/>
            <person name="Mavromatis K."/>
            <person name="Mikhailova N."/>
            <person name="Pati A."/>
            <person name="Chen A."/>
            <person name="Palaniappan K."/>
            <person name="Land M."/>
            <person name="Brambilla E.M."/>
            <person name="Rohde M."/>
            <person name="Abt B."/>
            <person name="Verbarg S."/>
            <person name="Goker M."/>
            <person name="Bristow J."/>
            <person name="Eisen J.A."/>
            <person name="Markowitz V."/>
            <person name="Hugenholtz P."/>
            <person name="Kyrpides N.C."/>
            <person name="Klenk H.P."/>
            <person name="Woyke T."/>
        </authorList>
    </citation>
    <scope>NUCLEOTIDE SEQUENCE [LARGE SCALE GENOMIC DNA]</scope>
    <source>
        <strain evidence="2">ATCC 35100 / DSM 5205 / JP2</strain>
    </source>
</reference>
<accession>A0A656HFA7</accession>
<sequence>MLVHIRQSVAGFADWLWQQGIDWLNAIPQQEDFSALCNFEFLEREIRPGDVLLFAGQSRVSKVIQTVVLSPWTHAALYIGRLNDIRDPRARSRLAAYYDGDLSEPLVVESLLGQGTIVTPLRKYRKEHLRICRPASLTWQDTDKVVNFAIEHLGMGYDVRQLIDLARFLFPYAILPRRWRSSLFQHNAGQPTHIVCSSMIARCFQQVHYPILPIVHTPQQDEVRFYERNFRLFTPSDFDYSPYFSVIKYPAWSAGSEPAYRTLPWHQDKEEEFHELANRIPAEVHQPPGHALDETATAPHIQHRTGRTGQWQRLVGLRTLFRQTGLASLARPVHQQAER</sequence>
<dbReference type="Proteomes" id="UP000005317">
    <property type="component" value="Unassembled WGS sequence"/>
</dbReference>
<dbReference type="Pfam" id="PF05708">
    <property type="entry name" value="Peptidase_C92"/>
    <property type="match status" value="1"/>
</dbReference>
<gene>
    <name evidence="1" type="ORF">Thini_1477</name>
</gene>
<dbReference type="SUPFAM" id="SSF54001">
    <property type="entry name" value="Cysteine proteinases"/>
    <property type="match status" value="1"/>
</dbReference>
<evidence type="ECO:0008006" key="3">
    <source>
        <dbReference type="Google" id="ProtNLM"/>
    </source>
</evidence>
<dbReference type="InterPro" id="IPR024453">
    <property type="entry name" value="Peptidase_C92"/>
</dbReference>
<dbReference type="InterPro" id="IPR038765">
    <property type="entry name" value="Papain-like_cys_pep_sf"/>
</dbReference>
<name>A0A656HFA7_THINJ</name>
<evidence type="ECO:0000313" key="1">
    <source>
        <dbReference type="EMBL" id="EIJ34080.1"/>
    </source>
</evidence>
<evidence type="ECO:0000313" key="2">
    <source>
        <dbReference type="Proteomes" id="UP000005317"/>
    </source>
</evidence>
<proteinExistence type="predicted"/>
<organism evidence="1 2">
    <name type="scientific">Thiothrix nivea (strain ATCC 35100 / DSM 5205 / JP2)</name>
    <dbReference type="NCBI Taxonomy" id="870187"/>
    <lineage>
        <taxon>Bacteria</taxon>
        <taxon>Pseudomonadati</taxon>
        <taxon>Pseudomonadota</taxon>
        <taxon>Gammaproteobacteria</taxon>
        <taxon>Thiotrichales</taxon>
        <taxon>Thiotrichaceae</taxon>
        <taxon>Thiothrix</taxon>
    </lineage>
</organism>
<dbReference type="Gene3D" id="3.90.1720.10">
    <property type="entry name" value="endopeptidase domain like (from Nostoc punctiforme)"/>
    <property type="match status" value="1"/>
</dbReference>
<keyword evidence="2" id="KW-1185">Reference proteome</keyword>
<protein>
    <recommendedName>
        <fullName evidence="3">Permuted papain-like amidase enzyme, YaeF/YiiX, C92 family</fullName>
    </recommendedName>
</protein>
<dbReference type="EMBL" id="JH651384">
    <property type="protein sequence ID" value="EIJ34080.1"/>
    <property type="molecule type" value="Genomic_DNA"/>
</dbReference>